<accession>A0AAP0IJG5</accession>
<protein>
    <submittedName>
        <fullName evidence="1">Uncharacterized protein</fullName>
    </submittedName>
</protein>
<dbReference type="AlphaFoldDB" id="A0AAP0IJG5"/>
<comment type="caution">
    <text evidence="1">The sequence shown here is derived from an EMBL/GenBank/DDBJ whole genome shotgun (WGS) entry which is preliminary data.</text>
</comment>
<dbReference type="EMBL" id="JBBNAE010000006">
    <property type="protein sequence ID" value="KAK9115652.1"/>
    <property type="molecule type" value="Genomic_DNA"/>
</dbReference>
<keyword evidence="2" id="KW-1185">Reference proteome</keyword>
<name>A0AAP0IJG5_9MAGN</name>
<reference evidence="1 2" key="1">
    <citation type="submission" date="2024-01" db="EMBL/GenBank/DDBJ databases">
        <title>Genome assemblies of Stephania.</title>
        <authorList>
            <person name="Yang L."/>
        </authorList>
    </citation>
    <scope>NUCLEOTIDE SEQUENCE [LARGE SCALE GENOMIC DNA]</scope>
    <source>
        <strain evidence="1">QJT</strain>
        <tissue evidence="1">Leaf</tissue>
    </source>
</reference>
<proteinExistence type="predicted"/>
<organism evidence="1 2">
    <name type="scientific">Stephania japonica</name>
    <dbReference type="NCBI Taxonomy" id="461633"/>
    <lineage>
        <taxon>Eukaryota</taxon>
        <taxon>Viridiplantae</taxon>
        <taxon>Streptophyta</taxon>
        <taxon>Embryophyta</taxon>
        <taxon>Tracheophyta</taxon>
        <taxon>Spermatophyta</taxon>
        <taxon>Magnoliopsida</taxon>
        <taxon>Ranunculales</taxon>
        <taxon>Menispermaceae</taxon>
        <taxon>Menispermoideae</taxon>
        <taxon>Cissampelideae</taxon>
        <taxon>Stephania</taxon>
    </lineage>
</organism>
<evidence type="ECO:0000313" key="2">
    <source>
        <dbReference type="Proteomes" id="UP001417504"/>
    </source>
</evidence>
<sequence length="292" mass="33078">MQYDVDVPTFIKRTMSTENNSNNQFPDLVKQRETRGYALGFAGALYAGYDSSDRARAKRGKGPYLGNHVDLGVVIRVTIVQVAIILTTVKIFHAIEDSPYPRGFGGYRDEYENSFPGGLTRLALTCRRLARGPRRFRPDEAQLVVARALAASLFDLWDGQRVKCMLRVAPYDSGKRLADSSHHRLDEGIEEKDAKVGRFQVTSLLQLSAILHSGEANCEFNFERIAGMAKKLLKKPSLHFIVLPRKKRLLLQNLSKMGEEVDWNLHTRSRMFDKEAGEYDTLMCNLEEVHVT</sequence>
<gene>
    <name evidence="1" type="ORF">Sjap_014599</name>
</gene>
<evidence type="ECO:0000313" key="1">
    <source>
        <dbReference type="EMBL" id="KAK9115652.1"/>
    </source>
</evidence>
<dbReference type="Proteomes" id="UP001417504">
    <property type="component" value="Unassembled WGS sequence"/>
</dbReference>